<dbReference type="InterPro" id="IPR000467">
    <property type="entry name" value="G_patch_dom"/>
</dbReference>
<evidence type="ECO:0000313" key="4">
    <source>
        <dbReference type="Proteomes" id="UP001209570"/>
    </source>
</evidence>
<dbReference type="PANTHER" id="PTHR20923:SF1">
    <property type="entry name" value="G PATCH DOMAIN AND ANKYRIN REPEAT-CONTAINING PROTEIN 1"/>
    <property type="match status" value="1"/>
</dbReference>
<dbReference type="PROSITE" id="PS50174">
    <property type="entry name" value="G_PATCH"/>
    <property type="match status" value="1"/>
</dbReference>
<feature type="domain" description="G-patch" evidence="2">
    <location>
        <begin position="42"/>
        <end position="88"/>
    </location>
</feature>
<accession>A0AAD5Q8D4</accession>
<comment type="caution">
    <text evidence="3">The sequence shown here is derived from an EMBL/GenBank/DDBJ whole genome shotgun (WGS) entry which is preliminary data.</text>
</comment>
<protein>
    <recommendedName>
        <fullName evidence="2">G-patch domain-containing protein</fullName>
    </recommendedName>
</protein>
<keyword evidence="4" id="KW-1185">Reference proteome</keyword>
<evidence type="ECO:0000313" key="3">
    <source>
        <dbReference type="EMBL" id="KAJ0404931.1"/>
    </source>
</evidence>
<dbReference type="PANTHER" id="PTHR20923">
    <property type="entry name" value="BAT4 PROTEIN-RELATED"/>
    <property type="match status" value="1"/>
</dbReference>
<dbReference type="Pfam" id="PF01585">
    <property type="entry name" value="G-patch"/>
    <property type="match status" value="1"/>
</dbReference>
<evidence type="ECO:0000256" key="1">
    <source>
        <dbReference type="SAM" id="MobiDB-lite"/>
    </source>
</evidence>
<feature type="region of interest" description="Disordered" evidence="1">
    <location>
        <begin position="97"/>
        <end position="147"/>
    </location>
</feature>
<sequence length="168" mass="19101">MYFCVACNLYVHDTTVEEHDQSLAHMLSSTRAPSLKKVWLPESNRGYQLLLNMGWHQDSGLGRRNDGRIDPVATVLKTDRAGLGMPCPAARVTHFPPHDEQQQRASADGLSEAQRVQNRLGRKRKEQPTAGLSAAQRKQKREHEQQRDRVLALELYGSHLEGYEAYLR</sequence>
<evidence type="ECO:0000259" key="2">
    <source>
        <dbReference type="PROSITE" id="PS50174"/>
    </source>
</evidence>
<dbReference type="Proteomes" id="UP001209570">
    <property type="component" value="Unassembled WGS sequence"/>
</dbReference>
<name>A0AAD5Q8D4_PYTIN</name>
<reference evidence="3" key="1">
    <citation type="submission" date="2021-12" db="EMBL/GenBank/DDBJ databases">
        <title>Prjna785345.</title>
        <authorList>
            <person name="Rujirawat T."/>
            <person name="Krajaejun T."/>
        </authorList>
    </citation>
    <scope>NUCLEOTIDE SEQUENCE</scope>
    <source>
        <strain evidence="3">Pi057C3</strain>
    </source>
</reference>
<organism evidence="3 4">
    <name type="scientific">Pythium insidiosum</name>
    <name type="common">Pythiosis disease agent</name>
    <dbReference type="NCBI Taxonomy" id="114742"/>
    <lineage>
        <taxon>Eukaryota</taxon>
        <taxon>Sar</taxon>
        <taxon>Stramenopiles</taxon>
        <taxon>Oomycota</taxon>
        <taxon>Peronosporomycetes</taxon>
        <taxon>Pythiales</taxon>
        <taxon>Pythiaceae</taxon>
        <taxon>Pythium</taxon>
    </lineage>
</organism>
<dbReference type="EMBL" id="JAKCXM010000053">
    <property type="protein sequence ID" value="KAJ0404931.1"/>
    <property type="molecule type" value="Genomic_DNA"/>
</dbReference>
<dbReference type="InterPro" id="IPR039146">
    <property type="entry name" value="GPANK1"/>
</dbReference>
<proteinExistence type="predicted"/>
<dbReference type="GO" id="GO:0003676">
    <property type="term" value="F:nucleic acid binding"/>
    <property type="evidence" value="ECO:0007669"/>
    <property type="project" value="InterPro"/>
</dbReference>
<dbReference type="SMART" id="SM00443">
    <property type="entry name" value="G_patch"/>
    <property type="match status" value="1"/>
</dbReference>
<gene>
    <name evidence="3" type="ORF">P43SY_005930</name>
</gene>
<dbReference type="AlphaFoldDB" id="A0AAD5Q8D4"/>